<evidence type="ECO:0000313" key="1">
    <source>
        <dbReference type="EMBL" id="RMZ98720.1"/>
    </source>
</evidence>
<gene>
    <name evidence="1" type="ORF">BpHYR1_027592</name>
</gene>
<dbReference type="Proteomes" id="UP000276133">
    <property type="component" value="Unassembled WGS sequence"/>
</dbReference>
<comment type="caution">
    <text evidence="1">The sequence shown here is derived from an EMBL/GenBank/DDBJ whole genome shotgun (WGS) entry which is preliminary data.</text>
</comment>
<dbReference type="AlphaFoldDB" id="A0A3M7PJ44"/>
<evidence type="ECO:0000313" key="2">
    <source>
        <dbReference type="Proteomes" id="UP000276133"/>
    </source>
</evidence>
<name>A0A3M7PJ44_BRAPC</name>
<accession>A0A3M7PJ44</accession>
<organism evidence="1 2">
    <name type="scientific">Brachionus plicatilis</name>
    <name type="common">Marine rotifer</name>
    <name type="synonym">Brachionus muelleri</name>
    <dbReference type="NCBI Taxonomy" id="10195"/>
    <lineage>
        <taxon>Eukaryota</taxon>
        <taxon>Metazoa</taxon>
        <taxon>Spiralia</taxon>
        <taxon>Gnathifera</taxon>
        <taxon>Rotifera</taxon>
        <taxon>Eurotatoria</taxon>
        <taxon>Monogononta</taxon>
        <taxon>Pseudotrocha</taxon>
        <taxon>Ploima</taxon>
        <taxon>Brachionidae</taxon>
        <taxon>Brachionus</taxon>
    </lineage>
</organism>
<dbReference type="EMBL" id="REGN01010592">
    <property type="protein sequence ID" value="RMZ98720.1"/>
    <property type="molecule type" value="Genomic_DNA"/>
</dbReference>
<proteinExistence type="predicted"/>
<keyword evidence="2" id="KW-1185">Reference proteome</keyword>
<reference evidence="1 2" key="1">
    <citation type="journal article" date="2018" name="Sci. Rep.">
        <title>Genomic signatures of local adaptation to the degree of environmental predictability in rotifers.</title>
        <authorList>
            <person name="Franch-Gras L."/>
            <person name="Hahn C."/>
            <person name="Garcia-Roger E.M."/>
            <person name="Carmona M.J."/>
            <person name="Serra M."/>
            <person name="Gomez A."/>
        </authorList>
    </citation>
    <scope>NUCLEOTIDE SEQUENCE [LARGE SCALE GENOMIC DNA]</scope>
    <source>
        <strain evidence="1">HYR1</strain>
    </source>
</reference>
<sequence length="61" mass="6744">MSIIVPIEEKKLFNAWKVEELKGVILAQARCLGARCLVSEDDKMGSKAKNISSSIYFAAEI</sequence>
<protein>
    <submittedName>
        <fullName evidence="1">Uncharacterized protein</fullName>
    </submittedName>
</protein>